<comment type="catalytic activity">
    <reaction evidence="8">
        <text>dTTP + alpha-D-glucose 1-phosphate + H(+) = dTDP-alpha-D-glucose + diphosphate</text>
        <dbReference type="Rhea" id="RHEA:15225"/>
        <dbReference type="ChEBI" id="CHEBI:15378"/>
        <dbReference type="ChEBI" id="CHEBI:33019"/>
        <dbReference type="ChEBI" id="CHEBI:37568"/>
        <dbReference type="ChEBI" id="CHEBI:57477"/>
        <dbReference type="ChEBI" id="CHEBI:58601"/>
        <dbReference type="EC" id="2.7.7.24"/>
    </reaction>
</comment>
<dbReference type="GO" id="GO:0046872">
    <property type="term" value="F:metal ion binding"/>
    <property type="evidence" value="ECO:0007669"/>
    <property type="project" value="UniProtKB-KW"/>
</dbReference>
<accession>A0A0G1IFA5</accession>
<keyword evidence="4 10" id="KW-0808">Transferase</keyword>
<protein>
    <recommendedName>
        <fullName evidence="3">glucose-1-phosphate thymidylyltransferase</fullName>
        <ecNumber evidence="3">2.7.7.24</ecNumber>
    </recommendedName>
</protein>
<comment type="cofactor">
    <cofactor evidence="1">
        <name>Mg(2+)</name>
        <dbReference type="ChEBI" id="CHEBI:18420"/>
    </cofactor>
</comment>
<evidence type="ECO:0000256" key="3">
    <source>
        <dbReference type="ARBA" id="ARBA00012461"/>
    </source>
</evidence>
<dbReference type="GO" id="GO:0008879">
    <property type="term" value="F:glucose-1-phosphate thymidylyltransferase activity"/>
    <property type="evidence" value="ECO:0007669"/>
    <property type="project" value="UniProtKB-EC"/>
</dbReference>
<dbReference type="Proteomes" id="UP000033977">
    <property type="component" value="Unassembled WGS sequence"/>
</dbReference>
<organism evidence="10 11">
    <name type="scientific">Candidatus Giovannonibacteria bacterium GW2011_GWB1_44_23</name>
    <dbReference type="NCBI Taxonomy" id="1618652"/>
    <lineage>
        <taxon>Bacteria</taxon>
        <taxon>Candidatus Giovannoniibacteriota</taxon>
    </lineage>
</organism>
<evidence type="ECO:0000256" key="2">
    <source>
        <dbReference type="ARBA" id="ARBA00010480"/>
    </source>
</evidence>
<sequence length="245" mass="27108">MKGVILAGGDGTRLHPLTLVTNKHLLPVYNKPIIYYAIEKLVEAGIDRIMLVTSPRQVEHFVNLLGSGQNFISKNNGKQIQIVYGIQNGPSGIAEGLWIAKDYIGNDNCVLYLGDNILEDDIGEHIANFKEGATVFLKAVKDPHRFGVAAVNATGHVLKIEEKPKSPKSNLAVTGVYIYDNSVFRKMVGQPVSERGEYEITYINNKYIEEGKLKSVLLKKAWFDAGTPDSLIEAGNFMKNKFLES</sequence>
<dbReference type="EMBL" id="LCIN01000001">
    <property type="protein sequence ID" value="KKT57860.1"/>
    <property type="molecule type" value="Genomic_DNA"/>
</dbReference>
<dbReference type="InterPro" id="IPR029044">
    <property type="entry name" value="Nucleotide-diphossugar_trans"/>
</dbReference>
<keyword evidence="5" id="KW-0548">Nucleotidyltransferase</keyword>
<evidence type="ECO:0000259" key="9">
    <source>
        <dbReference type="Pfam" id="PF00483"/>
    </source>
</evidence>
<evidence type="ECO:0000256" key="1">
    <source>
        <dbReference type="ARBA" id="ARBA00001946"/>
    </source>
</evidence>
<name>A0A0G1IFA5_9BACT</name>
<reference evidence="10 11" key="1">
    <citation type="journal article" date="2015" name="Nature">
        <title>rRNA introns, odd ribosomes, and small enigmatic genomes across a large radiation of phyla.</title>
        <authorList>
            <person name="Brown C.T."/>
            <person name="Hug L.A."/>
            <person name="Thomas B.C."/>
            <person name="Sharon I."/>
            <person name="Castelle C.J."/>
            <person name="Singh A."/>
            <person name="Wilkins M.J."/>
            <person name="Williams K.H."/>
            <person name="Banfield J.F."/>
        </authorList>
    </citation>
    <scope>NUCLEOTIDE SEQUENCE [LARGE SCALE GENOMIC DNA]</scope>
</reference>
<dbReference type="InterPro" id="IPR005907">
    <property type="entry name" value="G1P_thy_trans_s"/>
</dbReference>
<dbReference type="PANTHER" id="PTHR43532:SF1">
    <property type="entry name" value="GLUCOSE-1-PHOSPHATE THYMIDYLYLTRANSFERASE 1"/>
    <property type="match status" value="1"/>
</dbReference>
<keyword evidence="7" id="KW-0460">Magnesium</keyword>
<dbReference type="Pfam" id="PF00483">
    <property type="entry name" value="NTP_transferase"/>
    <property type="match status" value="1"/>
</dbReference>
<feature type="domain" description="Nucleotidyl transferase" evidence="9">
    <location>
        <begin position="2"/>
        <end position="239"/>
    </location>
</feature>
<evidence type="ECO:0000313" key="10">
    <source>
        <dbReference type="EMBL" id="KKT57860.1"/>
    </source>
</evidence>
<comment type="similarity">
    <text evidence="2">Belongs to the glucose-1-phosphate thymidylyltransferase family.</text>
</comment>
<evidence type="ECO:0000256" key="7">
    <source>
        <dbReference type="ARBA" id="ARBA00022842"/>
    </source>
</evidence>
<dbReference type="AlphaFoldDB" id="A0A0G1IFA5"/>
<dbReference type="PATRIC" id="fig|1618652.3.peg.47"/>
<comment type="caution">
    <text evidence="10">The sequence shown here is derived from an EMBL/GenBank/DDBJ whole genome shotgun (WGS) entry which is preliminary data.</text>
</comment>
<evidence type="ECO:0000256" key="5">
    <source>
        <dbReference type="ARBA" id="ARBA00022695"/>
    </source>
</evidence>
<dbReference type="SUPFAM" id="SSF53448">
    <property type="entry name" value="Nucleotide-diphospho-sugar transferases"/>
    <property type="match status" value="1"/>
</dbReference>
<dbReference type="PANTHER" id="PTHR43532">
    <property type="entry name" value="GLUCOSE-1-PHOSPHATE THYMIDYLYLTRANSFERASE"/>
    <property type="match status" value="1"/>
</dbReference>
<keyword evidence="6" id="KW-0479">Metal-binding</keyword>
<dbReference type="InterPro" id="IPR005835">
    <property type="entry name" value="NTP_transferase_dom"/>
</dbReference>
<dbReference type="EC" id="2.7.7.24" evidence="3"/>
<gene>
    <name evidence="10" type="ORF">UW49_C0001G0044</name>
</gene>
<evidence type="ECO:0000256" key="4">
    <source>
        <dbReference type="ARBA" id="ARBA00022679"/>
    </source>
</evidence>
<evidence type="ECO:0000256" key="6">
    <source>
        <dbReference type="ARBA" id="ARBA00022723"/>
    </source>
</evidence>
<evidence type="ECO:0000256" key="8">
    <source>
        <dbReference type="ARBA" id="ARBA00049336"/>
    </source>
</evidence>
<proteinExistence type="inferred from homology"/>
<evidence type="ECO:0000313" key="11">
    <source>
        <dbReference type="Proteomes" id="UP000033977"/>
    </source>
</evidence>
<dbReference type="Gene3D" id="3.90.550.10">
    <property type="entry name" value="Spore Coat Polysaccharide Biosynthesis Protein SpsA, Chain A"/>
    <property type="match status" value="1"/>
</dbReference>